<gene>
    <name evidence="8" type="primary">pth</name>
    <name evidence="11" type="ORF">HJG52_11775</name>
</gene>
<feature type="binding site" evidence="8">
    <location>
        <position position="123"/>
    </location>
    <ligand>
        <name>tRNA</name>
        <dbReference type="ChEBI" id="CHEBI:17843"/>
    </ligand>
</feature>
<dbReference type="PANTHER" id="PTHR17224">
    <property type="entry name" value="PEPTIDYL-TRNA HYDROLASE"/>
    <property type="match status" value="1"/>
</dbReference>
<dbReference type="GO" id="GO:0005737">
    <property type="term" value="C:cytoplasm"/>
    <property type="evidence" value="ECO:0007669"/>
    <property type="project" value="UniProtKB-SubCell"/>
</dbReference>
<evidence type="ECO:0000256" key="3">
    <source>
        <dbReference type="ARBA" id="ARBA00022801"/>
    </source>
</evidence>
<feature type="site" description="Discriminates between blocked and unblocked aminoacyl-tRNA" evidence="8">
    <location>
        <position position="13"/>
    </location>
</feature>
<dbReference type="PROSITE" id="PS01195">
    <property type="entry name" value="PEPT_TRNA_HYDROL_1"/>
    <property type="match status" value="1"/>
</dbReference>
<feature type="binding site" evidence="8">
    <location>
        <position position="77"/>
    </location>
    <ligand>
        <name>tRNA</name>
        <dbReference type="ChEBI" id="CHEBI:17843"/>
    </ligand>
</feature>
<dbReference type="InterPro" id="IPR018171">
    <property type="entry name" value="Pept_tRNA_hydro_CS"/>
</dbReference>
<evidence type="ECO:0000313" key="12">
    <source>
        <dbReference type="Proteomes" id="UP000588586"/>
    </source>
</evidence>
<dbReference type="RefSeq" id="WP_171243752.1">
    <property type="nucleotide sequence ID" value="NZ_JABEPQ010000002.1"/>
</dbReference>
<keyword evidence="2 8" id="KW-0820">tRNA-binding</keyword>
<dbReference type="FunFam" id="3.40.50.1470:FF:000001">
    <property type="entry name" value="Peptidyl-tRNA hydrolase"/>
    <property type="match status" value="1"/>
</dbReference>
<proteinExistence type="inferred from homology"/>
<dbReference type="PANTHER" id="PTHR17224:SF1">
    <property type="entry name" value="PEPTIDYL-TRNA HYDROLASE"/>
    <property type="match status" value="1"/>
</dbReference>
<evidence type="ECO:0000256" key="4">
    <source>
        <dbReference type="ARBA" id="ARBA00022884"/>
    </source>
</evidence>
<feature type="binding site" evidence="8">
    <location>
        <position position="75"/>
    </location>
    <ligand>
        <name>tRNA</name>
        <dbReference type="ChEBI" id="CHEBI:17843"/>
    </ligand>
</feature>
<dbReference type="InterPro" id="IPR001328">
    <property type="entry name" value="Pept_tRNA_hydro"/>
</dbReference>
<dbReference type="GO" id="GO:0004045">
    <property type="term" value="F:peptidyl-tRNA hydrolase activity"/>
    <property type="evidence" value="ECO:0007669"/>
    <property type="project" value="UniProtKB-UniRule"/>
</dbReference>
<reference evidence="11 12" key="1">
    <citation type="submission" date="2020-04" db="EMBL/GenBank/DDBJ databases">
        <title>Knoellia sp. isolate from air conditioner.</title>
        <authorList>
            <person name="Chea S."/>
            <person name="Kim D.-U."/>
        </authorList>
    </citation>
    <scope>NUCLEOTIDE SEQUENCE [LARGE SCALE GENOMIC DNA]</scope>
    <source>
        <strain evidence="11 12">DB2414S</strain>
    </source>
</reference>
<feature type="active site" description="Proton acceptor" evidence="8">
    <location>
        <position position="23"/>
    </location>
</feature>
<dbReference type="Gene3D" id="3.40.50.1470">
    <property type="entry name" value="Peptidyl-tRNA hydrolase"/>
    <property type="match status" value="1"/>
</dbReference>
<comment type="function">
    <text evidence="8">Hydrolyzes ribosome-free peptidyl-tRNAs (with 1 or more amino acids incorporated), which drop off the ribosome during protein synthesis, or as a result of ribosome stalling.</text>
</comment>
<evidence type="ECO:0000256" key="9">
    <source>
        <dbReference type="RuleBase" id="RU000673"/>
    </source>
</evidence>
<feature type="site" description="Stabilizes the basic form of H active site to accept a proton" evidence="8">
    <location>
        <position position="102"/>
    </location>
</feature>
<evidence type="ECO:0000256" key="10">
    <source>
        <dbReference type="RuleBase" id="RU004320"/>
    </source>
</evidence>
<keyword evidence="3 8" id="KW-0378">Hydrolase</keyword>
<dbReference type="Pfam" id="PF01195">
    <property type="entry name" value="Pept_tRNA_hydro"/>
    <property type="match status" value="1"/>
</dbReference>
<organism evidence="11 12">
    <name type="scientific">Knoellia koreensis</name>
    <dbReference type="NCBI Taxonomy" id="2730921"/>
    <lineage>
        <taxon>Bacteria</taxon>
        <taxon>Bacillati</taxon>
        <taxon>Actinomycetota</taxon>
        <taxon>Actinomycetes</taxon>
        <taxon>Micrococcales</taxon>
        <taxon>Intrasporangiaceae</taxon>
        <taxon>Knoellia</taxon>
    </lineage>
</organism>
<dbReference type="AlphaFoldDB" id="A0A849HJ57"/>
<dbReference type="PROSITE" id="PS01196">
    <property type="entry name" value="PEPT_TRNA_HYDROL_2"/>
    <property type="match status" value="1"/>
</dbReference>
<evidence type="ECO:0000256" key="2">
    <source>
        <dbReference type="ARBA" id="ARBA00022555"/>
    </source>
</evidence>
<dbReference type="Proteomes" id="UP000588586">
    <property type="component" value="Unassembled WGS sequence"/>
</dbReference>
<comment type="subcellular location">
    <subcellularLocation>
        <location evidence="8">Cytoplasm</location>
    </subcellularLocation>
</comment>
<dbReference type="HAMAP" id="MF_00083">
    <property type="entry name" value="Pept_tRNA_hydro_bact"/>
    <property type="match status" value="1"/>
</dbReference>
<dbReference type="GO" id="GO:0006515">
    <property type="term" value="P:protein quality control for misfolded or incompletely synthesized proteins"/>
    <property type="evidence" value="ECO:0007669"/>
    <property type="project" value="UniProtKB-UniRule"/>
</dbReference>
<dbReference type="SUPFAM" id="SSF53178">
    <property type="entry name" value="Peptidyl-tRNA hydrolase-like"/>
    <property type="match status" value="1"/>
</dbReference>
<evidence type="ECO:0000313" key="11">
    <source>
        <dbReference type="EMBL" id="NNM46683.1"/>
    </source>
</evidence>
<dbReference type="GO" id="GO:0072344">
    <property type="term" value="P:rescue of stalled ribosome"/>
    <property type="evidence" value="ECO:0007669"/>
    <property type="project" value="UniProtKB-UniRule"/>
</dbReference>
<evidence type="ECO:0000256" key="5">
    <source>
        <dbReference type="ARBA" id="ARBA00038063"/>
    </source>
</evidence>
<comment type="function">
    <text evidence="8">Catalyzes the release of premature peptidyl moieties from peptidyl-tRNA molecules trapped in stalled 50S ribosomal subunits, and thus maintains levels of free tRNAs and 50S ribosomes.</text>
</comment>
<comment type="subunit">
    <text evidence="8">Monomer.</text>
</comment>
<evidence type="ECO:0000256" key="7">
    <source>
        <dbReference type="ARBA" id="ARBA00050038"/>
    </source>
</evidence>
<comment type="similarity">
    <text evidence="5 8 10">Belongs to the PTH family.</text>
</comment>
<accession>A0A849HJ57</accession>
<comment type="caution">
    <text evidence="11">The sequence shown here is derived from an EMBL/GenBank/DDBJ whole genome shotgun (WGS) entry which is preliminary data.</text>
</comment>
<dbReference type="NCBIfam" id="TIGR00447">
    <property type="entry name" value="pth"/>
    <property type="match status" value="1"/>
</dbReference>
<dbReference type="GO" id="GO:0000049">
    <property type="term" value="F:tRNA binding"/>
    <property type="evidence" value="ECO:0007669"/>
    <property type="project" value="UniProtKB-UniRule"/>
</dbReference>
<comment type="catalytic activity">
    <reaction evidence="6 8 9">
        <text>an N-acyl-L-alpha-aminoacyl-tRNA + H2O = an N-acyl-L-amino acid + a tRNA + H(+)</text>
        <dbReference type="Rhea" id="RHEA:54448"/>
        <dbReference type="Rhea" id="RHEA-COMP:10123"/>
        <dbReference type="Rhea" id="RHEA-COMP:13883"/>
        <dbReference type="ChEBI" id="CHEBI:15377"/>
        <dbReference type="ChEBI" id="CHEBI:15378"/>
        <dbReference type="ChEBI" id="CHEBI:59874"/>
        <dbReference type="ChEBI" id="CHEBI:78442"/>
        <dbReference type="ChEBI" id="CHEBI:138191"/>
        <dbReference type="EC" id="3.1.1.29"/>
    </reaction>
</comment>
<evidence type="ECO:0000256" key="6">
    <source>
        <dbReference type="ARBA" id="ARBA00048707"/>
    </source>
</evidence>
<name>A0A849HJ57_9MICO</name>
<dbReference type="EC" id="3.1.1.29" evidence="1 8"/>
<dbReference type="InterPro" id="IPR036416">
    <property type="entry name" value="Pept_tRNA_hydro_sf"/>
</dbReference>
<evidence type="ECO:0000256" key="1">
    <source>
        <dbReference type="ARBA" id="ARBA00013260"/>
    </source>
</evidence>
<dbReference type="CDD" id="cd00462">
    <property type="entry name" value="PTH"/>
    <property type="match status" value="1"/>
</dbReference>
<sequence>MSEGTWLVVGLGNPGARYAGNRHNVGAMVVDELAARTSSRLTSHKARASAASVRIGTAPGGAPGPAAVIAVPSSYMNESGGPVKALMKFYSVDPDHLVVVHDELDIPAGDVRLKKGGGEGGHNGLRSISSALGTKDYLRVRVGIGRPPGRMDAADFVLRDFSSVERKELPFLVGDAADAVEAVVTDGLLAAQQRFHSPA</sequence>
<keyword evidence="12" id="KW-1185">Reference proteome</keyword>
<keyword evidence="8" id="KW-0963">Cytoplasm</keyword>
<evidence type="ECO:0000256" key="8">
    <source>
        <dbReference type="HAMAP-Rule" id="MF_00083"/>
    </source>
</evidence>
<protein>
    <recommendedName>
        <fullName evidence="7 8">Peptidyl-tRNA hydrolase</fullName>
        <shortName evidence="8">Pth</shortName>
        <ecNumber evidence="1 8">3.1.1.29</ecNumber>
    </recommendedName>
</protein>
<keyword evidence="4 8" id="KW-0694">RNA-binding</keyword>
<dbReference type="EMBL" id="JABEPQ010000002">
    <property type="protein sequence ID" value="NNM46683.1"/>
    <property type="molecule type" value="Genomic_DNA"/>
</dbReference>
<feature type="binding site" evidence="8">
    <location>
        <position position="18"/>
    </location>
    <ligand>
        <name>tRNA</name>
        <dbReference type="ChEBI" id="CHEBI:17843"/>
    </ligand>
</feature>